<dbReference type="SUPFAM" id="SSF56784">
    <property type="entry name" value="HAD-like"/>
    <property type="match status" value="1"/>
</dbReference>
<gene>
    <name evidence="3" type="ORF">OEA41_003079</name>
</gene>
<dbReference type="InterPro" id="IPR023214">
    <property type="entry name" value="HAD_sf"/>
</dbReference>
<dbReference type="AlphaFoldDB" id="A0AAE0DJ04"/>
<organism evidence="3 4">
    <name type="scientific">Lepraria neglecta</name>
    <dbReference type="NCBI Taxonomy" id="209136"/>
    <lineage>
        <taxon>Eukaryota</taxon>
        <taxon>Fungi</taxon>
        <taxon>Dikarya</taxon>
        <taxon>Ascomycota</taxon>
        <taxon>Pezizomycotina</taxon>
        <taxon>Lecanoromycetes</taxon>
        <taxon>OSLEUM clade</taxon>
        <taxon>Lecanoromycetidae</taxon>
        <taxon>Lecanorales</taxon>
        <taxon>Lecanorineae</taxon>
        <taxon>Stereocaulaceae</taxon>
        <taxon>Lepraria</taxon>
    </lineage>
</organism>
<protein>
    <recommendedName>
        <fullName evidence="2">FCP1 homology domain-containing protein</fullName>
    </recommendedName>
</protein>
<dbReference type="InterPro" id="IPR050365">
    <property type="entry name" value="TIM50"/>
</dbReference>
<comment type="caution">
    <text evidence="3">The sequence shown here is derived from an EMBL/GenBank/DDBJ whole genome shotgun (WGS) entry which is preliminary data.</text>
</comment>
<sequence length="535" mass="59172">MNSLNILSARVIGPTPPQTPIRSRSYSDSNLKTNNAEKKPKRSASQHVKREPLDAAEEKETAPLSEKVDEEGTVDAVSDEIDEKTPLLLDSKDTEPPLKSSPKNNKLRLAAIRLVAALTESLKWVLTTLASPGVYLVTGFYDEKGKFSPLLPVRKLGRIIPRRNGSKSTAQAVGLSSSSDSPNHTLSSSSDSKNPRRKAQPKDSRRKTKGANSISSGTSESEADIGEKTVLLDTPASSRPKVQTSSSSEEAPQTRRSIRIKLYNEDITQRRRGKKGKGDSIRAAVTAGQGQQPALTVANIKSPTSPTSSLRMIKYPRSPAPPRPLIPRRQPSYSAITSSRSSKLTKKMLVIDLDETLIHSLAKGGRMSSGHMVEVKLNTAVGYGGTTLGPQHPILYYVHKRPHCDDFLRNVCKWYNLVVFTASVQEYADPVIDWLEQERKYFSGRYYRQHCTYRNGAYIKDLSSVEPDLSKVMILDNSPLSYIFHEDNAIPIEGWINDPTDNDLLHLVPILEALQYVTDVRALLALRRGEVDASH</sequence>
<feature type="region of interest" description="Disordered" evidence="1">
    <location>
        <begin position="162"/>
        <end position="279"/>
    </location>
</feature>
<feature type="compositionally biased region" description="Polar residues" evidence="1">
    <location>
        <begin position="166"/>
        <end position="192"/>
    </location>
</feature>
<feature type="compositionally biased region" description="Polar residues" evidence="1">
    <location>
        <begin position="20"/>
        <end position="34"/>
    </location>
</feature>
<feature type="compositionally biased region" description="Polar residues" evidence="1">
    <location>
        <begin position="299"/>
        <end position="310"/>
    </location>
</feature>
<feature type="region of interest" description="Disordered" evidence="1">
    <location>
        <begin position="299"/>
        <end position="338"/>
    </location>
</feature>
<name>A0AAE0DJ04_9LECA</name>
<dbReference type="GO" id="GO:0016791">
    <property type="term" value="F:phosphatase activity"/>
    <property type="evidence" value="ECO:0007669"/>
    <property type="project" value="InterPro"/>
</dbReference>
<dbReference type="Proteomes" id="UP001276659">
    <property type="component" value="Unassembled WGS sequence"/>
</dbReference>
<reference evidence="3" key="1">
    <citation type="submission" date="2022-11" db="EMBL/GenBank/DDBJ databases">
        <title>Chromosomal genome sequence assembly and mating type (MAT) locus characterization of the leprose asexual lichenized fungus Lepraria neglecta (Nyl.) Erichsen.</title>
        <authorList>
            <person name="Allen J.L."/>
            <person name="Pfeffer B."/>
        </authorList>
    </citation>
    <scope>NUCLEOTIDE SEQUENCE</scope>
    <source>
        <strain evidence="3">Allen 5258</strain>
    </source>
</reference>
<dbReference type="NCBIfam" id="TIGR02251">
    <property type="entry name" value="HIF-SF_euk"/>
    <property type="match status" value="1"/>
</dbReference>
<dbReference type="PROSITE" id="PS50969">
    <property type="entry name" value="FCP1"/>
    <property type="match status" value="1"/>
</dbReference>
<dbReference type="SMART" id="SM00577">
    <property type="entry name" value="CPDc"/>
    <property type="match status" value="1"/>
</dbReference>
<dbReference type="PANTHER" id="PTHR12210">
    <property type="entry name" value="DULLARD PROTEIN PHOSPHATASE"/>
    <property type="match status" value="1"/>
</dbReference>
<dbReference type="InterPro" id="IPR011948">
    <property type="entry name" value="Dullard_phosphatase"/>
</dbReference>
<dbReference type="InterPro" id="IPR004274">
    <property type="entry name" value="FCP1_dom"/>
</dbReference>
<evidence type="ECO:0000313" key="4">
    <source>
        <dbReference type="Proteomes" id="UP001276659"/>
    </source>
</evidence>
<evidence type="ECO:0000259" key="2">
    <source>
        <dbReference type="PROSITE" id="PS50969"/>
    </source>
</evidence>
<feature type="domain" description="FCP1 homology" evidence="2">
    <location>
        <begin position="342"/>
        <end position="514"/>
    </location>
</feature>
<evidence type="ECO:0000256" key="1">
    <source>
        <dbReference type="SAM" id="MobiDB-lite"/>
    </source>
</evidence>
<evidence type="ECO:0000313" key="3">
    <source>
        <dbReference type="EMBL" id="KAK3170995.1"/>
    </source>
</evidence>
<feature type="compositionally biased region" description="Polar residues" evidence="1">
    <location>
        <begin position="210"/>
        <end position="220"/>
    </location>
</feature>
<feature type="compositionally biased region" description="Basic and acidic residues" evidence="1">
    <location>
        <begin position="48"/>
        <end position="61"/>
    </location>
</feature>
<dbReference type="EMBL" id="JASNWA010000008">
    <property type="protein sequence ID" value="KAK3170995.1"/>
    <property type="molecule type" value="Genomic_DNA"/>
</dbReference>
<feature type="compositionally biased region" description="Polar residues" evidence="1">
    <location>
        <begin position="235"/>
        <end position="255"/>
    </location>
</feature>
<feature type="compositionally biased region" description="Acidic residues" evidence="1">
    <location>
        <begin position="68"/>
        <end position="82"/>
    </location>
</feature>
<keyword evidence="4" id="KW-1185">Reference proteome</keyword>
<dbReference type="Gene3D" id="3.40.50.1000">
    <property type="entry name" value="HAD superfamily/HAD-like"/>
    <property type="match status" value="1"/>
</dbReference>
<accession>A0AAE0DJ04</accession>
<feature type="compositionally biased region" description="Basic residues" evidence="1">
    <location>
        <begin position="195"/>
        <end position="209"/>
    </location>
</feature>
<dbReference type="InterPro" id="IPR036412">
    <property type="entry name" value="HAD-like_sf"/>
</dbReference>
<dbReference type="CDD" id="cd07521">
    <property type="entry name" value="HAD_FCP1-like"/>
    <property type="match status" value="1"/>
</dbReference>
<dbReference type="Pfam" id="PF03031">
    <property type="entry name" value="NIF"/>
    <property type="match status" value="1"/>
</dbReference>
<dbReference type="FunFam" id="3.40.50.1000:FF:000089">
    <property type="entry name" value="NIF domain protein"/>
    <property type="match status" value="1"/>
</dbReference>
<feature type="region of interest" description="Disordered" evidence="1">
    <location>
        <begin position="1"/>
        <end position="103"/>
    </location>
</feature>
<proteinExistence type="predicted"/>